<keyword evidence="7 9" id="KW-1208">Phospholipid metabolism</keyword>
<dbReference type="SUPFAM" id="SSF51395">
    <property type="entry name" value="FMN-linked oxidoreductases"/>
    <property type="match status" value="1"/>
</dbReference>
<evidence type="ECO:0000313" key="10">
    <source>
        <dbReference type="EMBL" id="MBI4210433.1"/>
    </source>
</evidence>
<evidence type="ECO:0000256" key="4">
    <source>
        <dbReference type="ARBA" id="ARBA00022842"/>
    </source>
</evidence>
<comment type="function">
    <text evidence="9">Prenyltransferase that catalyzes the transfer of the geranylgeranyl moiety of geranylgeranyl diphosphate (GGPP) to the C3 hydroxyl of sn-glycerol-1-phosphate (G1P). This reaction is the first ether-bond-formation step in the biosynthesis of archaeal membrane lipids.</text>
</comment>
<dbReference type="NCBIfam" id="TIGR01768">
    <property type="entry name" value="GGGP-family"/>
    <property type="match status" value="1"/>
</dbReference>
<feature type="binding site" evidence="9">
    <location>
        <position position="27"/>
    </location>
    <ligand>
        <name>Mg(2+)</name>
        <dbReference type="ChEBI" id="CHEBI:18420"/>
    </ligand>
</feature>
<evidence type="ECO:0000256" key="9">
    <source>
        <dbReference type="HAMAP-Rule" id="MF_00112"/>
    </source>
</evidence>
<protein>
    <recommendedName>
        <fullName evidence="9">Geranylgeranylglyceryl phosphate synthase</fullName>
        <shortName evidence="9">GGGP synthase</shortName>
        <shortName evidence="9">GGGPS</shortName>
        <ecNumber evidence="9">2.5.1.41</ecNumber>
    </recommendedName>
    <alternativeName>
        <fullName evidence="9">(S)-3-O-geranylgeranylglyceryl phosphate synthase</fullName>
    </alternativeName>
    <alternativeName>
        <fullName evidence="9">Phosphoglycerol geranylgeranyltransferase</fullName>
    </alternativeName>
</protein>
<keyword evidence="5 9" id="KW-0443">Lipid metabolism</keyword>
<proteinExistence type="inferred from homology"/>
<dbReference type="PANTHER" id="PTHR21235:SF22">
    <property type="entry name" value="GERANYLGERANYLGLYCERYL PHOSPHATE SYNTHASE"/>
    <property type="match status" value="1"/>
</dbReference>
<comment type="catalytic activity">
    <reaction evidence="8 9">
        <text>sn-glycerol 1-phosphate + (2E,6E,10E)-geranylgeranyl diphosphate = sn-3-O-(geranylgeranyl)glycerol 1-phosphate + diphosphate</text>
        <dbReference type="Rhea" id="RHEA:23404"/>
        <dbReference type="ChEBI" id="CHEBI:33019"/>
        <dbReference type="ChEBI" id="CHEBI:57677"/>
        <dbReference type="ChEBI" id="CHEBI:57685"/>
        <dbReference type="ChEBI" id="CHEBI:58756"/>
        <dbReference type="EC" id="2.5.1.41"/>
    </reaction>
</comment>
<dbReference type="InterPro" id="IPR008205">
    <property type="entry name" value="GGGP_HepGP_synthase"/>
</dbReference>
<name>A0A8T3YJK6_9ARCH</name>
<accession>A0A8T3YJK6</accession>
<keyword evidence="2 9" id="KW-0808">Transferase</keyword>
<comment type="subcellular location">
    <subcellularLocation>
        <location evidence="9">Cytoplasm</location>
    </subcellularLocation>
</comment>
<gene>
    <name evidence="10" type="ORF">HY544_02925</name>
</gene>
<sequence>MNHFGKVYKQILKGIEEKGGLAFTVIDPPNQEPVVAGKIAKMAQEAGIDAIAVGGSVGAQGELLDHTILQVKENCSLPVILFPGNIASMSKHADAIYFMSMLNSLDPYYITGAQIAASAPVKRTGLEVIPTSYVIVEPGRAVGWVGRAQPVPRNLHYLAGITALAGQYMGSHLVILESGGGADSPAPQEMIAYTRKMIDVPLLIAGGVRNEKYAYDCIKAGGDIVHVGTAVENESDNFAKAKSVMQKIADAVKRAGREKRPKA</sequence>
<keyword evidence="3 9" id="KW-0479">Metal-binding</keyword>
<dbReference type="GO" id="GO:0047294">
    <property type="term" value="F:phosphoglycerol geranylgeranyltransferase activity"/>
    <property type="evidence" value="ECO:0007669"/>
    <property type="project" value="UniProtKB-UniRule"/>
</dbReference>
<dbReference type="GO" id="GO:0000107">
    <property type="term" value="F:imidazoleglycerol-phosphate synthase activity"/>
    <property type="evidence" value="ECO:0007669"/>
    <property type="project" value="TreeGrafter"/>
</dbReference>
<keyword evidence="4 9" id="KW-0460">Magnesium</keyword>
<organism evidence="10 11">
    <name type="scientific">Candidatus Iainarchaeum sp</name>
    <dbReference type="NCBI Taxonomy" id="3101447"/>
    <lineage>
        <taxon>Archaea</taxon>
        <taxon>Candidatus Iainarchaeota</taxon>
        <taxon>Candidatus Iainarchaeia</taxon>
        <taxon>Candidatus Iainarchaeales</taxon>
        <taxon>Candidatus Iainarchaeaceae</taxon>
        <taxon>Candidatus Iainarchaeum</taxon>
    </lineage>
</organism>
<dbReference type="NCBIfam" id="TIGR01769">
    <property type="entry name" value="GGGP"/>
    <property type="match status" value="1"/>
</dbReference>
<comment type="similarity">
    <text evidence="9">Belongs to the GGGP/HepGP synthase family.</text>
</comment>
<dbReference type="InterPro" id="IPR050064">
    <property type="entry name" value="IGPS_HisA/HisF"/>
</dbReference>
<dbReference type="Gene3D" id="3.20.20.390">
    <property type="entry name" value="FMN-linked oxidoreductases"/>
    <property type="match status" value="1"/>
</dbReference>
<dbReference type="HAMAP" id="MF_00112">
    <property type="entry name" value="GGGP_HepGP_synthase"/>
    <property type="match status" value="1"/>
</dbReference>
<keyword evidence="6 9" id="KW-0594">Phospholipid biosynthesis</keyword>
<comment type="caution">
    <text evidence="9">Lacks conserved residue(s) required for the propagation of feature annotation.</text>
</comment>
<reference evidence="10" key="1">
    <citation type="submission" date="2020-07" db="EMBL/GenBank/DDBJ databases">
        <title>Huge and variable diversity of episymbiotic CPR bacteria and DPANN archaea in groundwater ecosystems.</title>
        <authorList>
            <person name="He C.Y."/>
            <person name="Keren R."/>
            <person name="Whittaker M."/>
            <person name="Farag I.F."/>
            <person name="Doudna J."/>
            <person name="Cate J.H.D."/>
            <person name="Banfield J.F."/>
        </authorList>
    </citation>
    <scope>NUCLEOTIDE SEQUENCE</scope>
    <source>
        <strain evidence="10">NC_groundwater_1296_Ag_S-0.2um_52_80</strain>
    </source>
</reference>
<dbReference type="NCBIfam" id="NF003198">
    <property type="entry name" value="PRK04169.1-2"/>
    <property type="match status" value="1"/>
</dbReference>
<keyword evidence="1 9" id="KW-0444">Lipid biosynthesis</keyword>
<dbReference type="PANTHER" id="PTHR21235">
    <property type="entry name" value="IMIDAZOLE GLYCEROL PHOSPHATE SYNTHASE SUBUNIT HISF/H IGP SYNTHASE SUBUNIT HISF/H"/>
    <property type="match status" value="1"/>
</dbReference>
<dbReference type="InterPro" id="IPR038597">
    <property type="entry name" value="GGGP/HepGP_synthase_sf"/>
</dbReference>
<dbReference type="Proteomes" id="UP000732298">
    <property type="component" value="Unassembled WGS sequence"/>
</dbReference>
<dbReference type="EC" id="2.5.1.41" evidence="9"/>
<dbReference type="Pfam" id="PF01884">
    <property type="entry name" value="PcrB"/>
    <property type="match status" value="1"/>
</dbReference>
<dbReference type="EMBL" id="JACQPB010000034">
    <property type="protein sequence ID" value="MBI4210433.1"/>
    <property type="molecule type" value="Genomic_DNA"/>
</dbReference>
<evidence type="ECO:0000256" key="2">
    <source>
        <dbReference type="ARBA" id="ARBA00022679"/>
    </source>
</evidence>
<comment type="cofactor">
    <cofactor evidence="9">
        <name>Mg(2+)</name>
        <dbReference type="ChEBI" id="CHEBI:18420"/>
    </cofactor>
</comment>
<dbReference type="AlphaFoldDB" id="A0A8T3YJK6"/>
<dbReference type="GO" id="GO:0000287">
    <property type="term" value="F:magnesium ion binding"/>
    <property type="evidence" value="ECO:0007669"/>
    <property type="project" value="UniProtKB-UniRule"/>
</dbReference>
<dbReference type="GO" id="GO:0046474">
    <property type="term" value="P:glycerophospholipid biosynthetic process"/>
    <property type="evidence" value="ECO:0007669"/>
    <property type="project" value="UniProtKB-UniRule"/>
</dbReference>
<comment type="pathway">
    <text evidence="9">Membrane lipid metabolism; glycerophospholipid metabolism.</text>
</comment>
<feature type="binding site" evidence="9">
    <location>
        <position position="56"/>
    </location>
    <ligand>
        <name>Mg(2+)</name>
        <dbReference type="ChEBI" id="CHEBI:18420"/>
    </ligand>
</feature>
<dbReference type="InterPro" id="IPR010946">
    <property type="entry name" value="GGGP_synth"/>
</dbReference>
<evidence type="ECO:0000256" key="1">
    <source>
        <dbReference type="ARBA" id="ARBA00022516"/>
    </source>
</evidence>
<dbReference type="GO" id="GO:0005737">
    <property type="term" value="C:cytoplasm"/>
    <property type="evidence" value="ECO:0007669"/>
    <property type="project" value="UniProtKB-SubCell"/>
</dbReference>
<evidence type="ECO:0000256" key="8">
    <source>
        <dbReference type="ARBA" id="ARBA00047288"/>
    </source>
</evidence>
<evidence type="ECO:0000256" key="3">
    <source>
        <dbReference type="ARBA" id="ARBA00022723"/>
    </source>
</evidence>
<evidence type="ECO:0000313" key="11">
    <source>
        <dbReference type="Proteomes" id="UP000732298"/>
    </source>
</evidence>
<evidence type="ECO:0000256" key="7">
    <source>
        <dbReference type="ARBA" id="ARBA00023264"/>
    </source>
</evidence>
<comment type="caution">
    <text evidence="10">The sequence shown here is derived from an EMBL/GenBank/DDBJ whole genome shotgun (WGS) entry which is preliminary data.</text>
</comment>
<evidence type="ECO:0000256" key="5">
    <source>
        <dbReference type="ARBA" id="ARBA00023098"/>
    </source>
</evidence>
<keyword evidence="9" id="KW-0963">Cytoplasm</keyword>
<evidence type="ECO:0000256" key="6">
    <source>
        <dbReference type="ARBA" id="ARBA00023209"/>
    </source>
</evidence>